<protein>
    <recommendedName>
        <fullName evidence="2">Xrn1 N-terminal domain-containing protein</fullName>
    </recommendedName>
</protein>
<accession>A0A507EVU9</accession>
<dbReference type="GO" id="GO:0005634">
    <property type="term" value="C:nucleus"/>
    <property type="evidence" value="ECO:0007669"/>
    <property type="project" value="TreeGrafter"/>
</dbReference>
<dbReference type="PANTHER" id="PTHR12341">
    <property type="entry name" value="5'-&gt;3' EXORIBONUCLEASE"/>
    <property type="match status" value="1"/>
</dbReference>
<dbReference type="GO" id="GO:0016075">
    <property type="term" value="P:rRNA catabolic process"/>
    <property type="evidence" value="ECO:0007669"/>
    <property type="project" value="TreeGrafter"/>
</dbReference>
<dbReference type="EMBL" id="QEAP01000393">
    <property type="protein sequence ID" value="TPX67477.1"/>
    <property type="molecule type" value="Genomic_DNA"/>
</dbReference>
<dbReference type="Gene3D" id="3.40.50.12390">
    <property type="match status" value="1"/>
</dbReference>
<dbReference type="AlphaFoldDB" id="A0A507EVU9"/>
<sequence>MGVKSLWSLVRAVFPQTITDCKTVLSAAESAGSTPRTSHSSNVHVLVDVNALLHRAAHRIEDTASGPMMLADALRQRLDTTVKQPLSSRRNQMRVVSLFVAVDGPPPLSKLLMQRERRMATAKRRRTTTSASRFNSLNFTPGSTFMMTLDGILARHICSTVNRDIKLRECIYSGSRVPGEGETKIVEHMHRLASQQNNKDDLFVILTGDSDAIIHLLLATPEMRKAILNPDQKVAFLPSNMEKHLAPLFPNLGAANLHRVQQDLALLFILASGNDLLPSLEKTSFNALWIAYQDIINSIAKTSDTSISYLLDVSASKLNLETFARVLEKAEQLVAGGVVCMSGRISDEYLKRMLLAEGEHTSHAYVPVQAEPVESDGLDDLDTVISIRNDAAKIARKIEDCPVQKRIEQPSHPKLNVSDAENSDTEVIASKPAAMPVSVEVPELSSAQNENAALYMDIVLWTLLGSTRGLTRDYRLMYFKHYGPNVALLRKWIFAQLAEGKQAVFWDGPKAVTLNRKALVIPPEESKVLHSSFSKHIAEFTERLQFEQDQSLDAAAALPYPLNTRSNEQRALIPNKKETLLSSIQSFETLFQSMDTESSSRLYQPALKFATPCRARFVDSLKGLLTEKRANMSVDASMLPVVPASMMNGRRYGDDGVVFVGPRKQGVCFEVMDAKTGKWVWVRDLNARVFEAKNASGGLIADGFRGSTKQQLPSGLGTPKWNGFFYPI</sequence>
<feature type="domain" description="Xrn1 N-terminal" evidence="2">
    <location>
        <begin position="1"/>
        <end position="228"/>
    </location>
</feature>
<dbReference type="STRING" id="246404.A0A507EVU9"/>
<dbReference type="OrthoDB" id="372487at2759"/>
<proteinExistence type="inferred from homology"/>
<evidence type="ECO:0000259" key="2">
    <source>
        <dbReference type="Pfam" id="PF03159"/>
    </source>
</evidence>
<name>A0A507EVU9_9FUNG</name>
<dbReference type="GO" id="GO:0003723">
    <property type="term" value="F:RNA binding"/>
    <property type="evidence" value="ECO:0007669"/>
    <property type="project" value="TreeGrafter"/>
</dbReference>
<dbReference type="Proteomes" id="UP000320333">
    <property type="component" value="Unassembled WGS sequence"/>
</dbReference>
<comment type="similarity">
    <text evidence="1">Belongs to the 5'-3' exonuclease family.</text>
</comment>
<evidence type="ECO:0000313" key="4">
    <source>
        <dbReference type="Proteomes" id="UP000320333"/>
    </source>
</evidence>
<dbReference type="GO" id="GO:0004534">
    <property type="term" value="F:5'-3' RNA exonuclease activity"/>
    <property type="evidence" value="ECO:0007669"/>
    <property type="project" value="UniProtKB-ARBA"/>
</dbReference>
<dbReference type="PANTHER" id="PTHR12341:SF7">
    <property type="entry name" value="5'-3' EXORIBONUCLEASE 1"/>
    <property type="match status" value="1"/>
</dbReference>
<dbReference type="GO" id="GO:0000956">
    <property type="term" value="P:nuclear-transcribed mRNA catabolic process"/>
    <property type="evidence" value="ECO:0007669"/>
    <property type="project" value="TreeGrafter"/>
</dbReference>
<organism evidence="3 4">
    <name type="scientific">Chytriomyces confervae</name>
    <dbReference type="NCBI Taxonomy" id="246404"/>
    <lineage>
        <taxon>Eukaryota</taxon>
        <taxon>Fungi</taxon>
        <taxon>Fungi incertae sedis</taxon>
        <taxon>Chytridiomycota</taxon>
        <taxon>Chytridiomycota incertae sedis</taxon>
        <taxon>Chytridiomycetes</taxon>
        <taxon>Chytridiales</taxon>
        <taxon>Chytriomycetaceae</taxon>
        <taxon>Chytriomyces</taxon>
    </lineage>
</organism>
<gene>
    <name evidence="3" type="ORF">CcCBS67573_g07471</name>
</gene>
<keyword evidence="4" id="KW-1185">Reference proteome</keyword>
<reference evidence="3 4" key="1">
    <citation type="journal article" date="2019" name="Sci. Rep.">
        <title>Comparative genomics of chytrid fungi reveal insights into the obligate biotrophic and pathogenic lifestyle of Synchytrium endobioticum.</title>
        <authorList>
            <person name="van de Vossenberg B.T.L.H."/>
            <person name="Warris S."/>
            <person name="Nguyen H.D.T."/>
            <person name="van Gent-Pelzer M.P.E."/>
            <person name="Joly D.L."/>
            <person name="van de Geest H.C."/>
            <person name="Bonants P.J.M."/>
            <person name="Smith D.S."/>
            <person name="Levesque C.A."/>
            <person name="van der Lee T.A.J."/>
        </authorList>
    </citation>
    <scope>NUCLEOTIDE SEQUENCE [LARGE SCALE GENOMIC DNA]</scope>
    <source>
        <strain evidence="3 4">CBS 675.73</strain>
    </source>
</reference>
<dbReference type="Pfam" id="PF03159">
    <property type="entry name" value="XRN_N"/>
    <property type="match status" value="1"/>
</dbReference>
<comment type="caution">
    <text evidence="3">The sequence shown here is derived from an EMBL/GenBank/DDBJ whole genome shotgun (WGS) entry which is preliminary data.</text>
</comment>
<evidence type="ECO:0000256" key="1">
    <source>
        <dbReference type="ARBA" id="ARBA00038299"/>
    </source>
</evidence>
<dbReference type="InterPro" id="IPR004859">
    <property type="entry name" value="Xrn1_N"/>
</dbReference>
<evidence type="ECO:0000313" key="3">
    <source>
        <dbReference type="EMBL" id="TPX67477.1"/>
    </source>
</evidence>
<dbReference type="InterPro" id="IPR027073">
    <property type="entry name" value="5_3_exoribonuclease"/>
</dbReference>